<dbReference type="eggNOG" id="ENOG502RYY3">
    <property type="taxonomic scope" value="Eukaryota"/>
</dbReference>
<dbReference type="OrthoDB" id="408339at2759"/>
<accession>A0A023AYD7</accession>
<dbReference type="AlphaFoldDB" id="A0A023AYD7"/>
<protein>
    <submittedName>
        <fullName evidence="1">Phenolic acid decarboxylase</fullName>
    </submittedName>
</protein>
<dbReference type="PANTHER" id="PTHR40087">
    <property type="entry name" value="PHENOLIC ACID DECARBOXYLASE PADC"/>
    <property type="match status" value="1"/>
</dbReference>
<gene>
    <name evidence="1" type="ORF">GNI_162670</name>
</gene>
<dbReference type="InterPro" id="IPR008729">
    <property type="entry name" value="PA_de_COase"/>
</dbReference>
<dbReference type="RefSeq" id="XP_011133089.1">
    <property type="nucleotide sequence ID" value="XM_011134787.1"/>
</dbReference>
<keyword evidence="2" id="KW-1185">Reference proteome</keyword>
<dbReference type="InterPro" id="IPR012674">
    <property type="entry name" value="Calycin"/>
</dbReference>
<comment type="caution">
    <text evidence="1">The sequence shown here is derived from an EMBL/GenBank/DDBJ whole genome shotgun (WGS) entry which is preliminary data.</text>
</comment>
<dbReference type="Gene3D" id="2.40.128.20">
    <property type="match status" value="1"/>
</dbReference>
<dbReference type="Proteomes" id="UP000019763">
    <property type="component" value="Unassembled WGS sequence"/>
</dbReference>
<dbReference type="PANTHER" id="PTHR40087:SF1">
    <property type="entry name" value="PHENOLIC ACID DECARBOXYLASE PADC"/>
    <property type="match status" value="1"/>
</dbReference>
<dbReference type="OMA" id="NGWNYEI"/>
<dbReference type="EMBL" id="AFNH02001213">
    <property type="protein sequence ID" value="EZG43682.1"/>
    <property type="molecule type" value="Genomic_DNA"/>
</dbReference>
<proteinExistence type="predicted"/>
<name>A0A023AYD7_GRENI</name>
<reference evidence="1" key="1">
    <citation type="submission" date="2013-12" db="EMBL/GenBank/DDBJ databases">
        <authorList>
            <person name="Omoto C.K."/>
            <person name="Sibley D."/>
            <person name="Venepally P."/>
            <person name="Hadjithomas M."/>
            <person name="Karamycheva S."/>
            <person name="Brunk B."/>
            <person name="Roos D."/>
            <person name="Caler E."/>
            <person name="Lorenzi H."/>
        </authorList>
    </citation>
    <scope>NUCLEOTIDE SEQUENCE</scope>
</reference>
<sequence>MFDKFDLSGFVGKHLIYTYDNGWNYEFYVKNASTLDYRIHSGIVGNRWVKDQVVDIARVGQSIYKISWTEPTGTDVSLIANLGDKLFHGTIFFPRWIINNPEKTVCFQNDHITEMETLREAGPAYPTEVINEFATITFIRDCGEDNDSVITCAAKDLPPNYPANL</sequence>
<evidence type="ECO:0000313" key="2">
    <source>
        <dbReference type="Proteomes" id="UP000019763"/>
    </source>
</evidence>
<dbReference type="VEuPathDB" id="CryptoDB:GNI_162670"/>
<dbReference type="Pfam" id="PF05870">
    <property type="entry name" value="PA_decarbox"/>
    <property type="match status" value="1"/>
</dbReference>
<dbReference type="SUPFAM" id="SSF50814">
    <property type="entry name" value="Lipocalins"/>
    <property type="match status" value="1"/>
</dbReference>
<dbReference type="GO" id="GO:0016831">
    <property type="term" value="F:carboxy-lyase activity"/>
    <property type="evidence" value="ECO:0007669"/>
    <property type="project" value="InterPro"/>
</dbReference>
<organism evidence="1 2">
    <name type="scientific">Gregarina niphandrodes</name>
    <name type="common">Septate eugregarine</name>
    <dbReference type="NCBI Taxonomy" id="110365"/>
    <lineage>
        <taxon>Eukaryota</taxon>
        <taxon>Sar</taxon>
        <taxon>Alveolata</taxon>
        <taxon>Apicomplexa</taxon>
        <taxon>Conoidasida</taxon>
        <taxon>Gregarinasina</taxon>
        <taxon>Eugregarinorida</taxon>
        <taxon>Gregarinidae</taxon>
        <taxon>Gregarina</taxon>
    </lineage>
</organism>
<evidence type="ECO:0000313" key="1">
    <source>
        <dbReference type="EMBL" id="EZG43682.1"/>
    </source>
</evidence>
<dbReference type="CDD" id="cd14241">
    <property type="entry name" value="PAD"/>
    <property type="match status" value="1"/>
</dbReference>
<dbReference type="GeneID" id="22915631"/>